<comment type="caution">
    <text evidence="1">The sequence shown here is derived from an EMBL/GenBank/DDBJ whole genome shotgun (WGS) entry which is preliminary data.</text>
</comment>
<evidence type="ECO:0000313" key="2">
    <source>
        <dbReference type="Proteomes" id="UP001284601"/>
    </source>
</evidence>
<dbReference type="RefSeq" id="WP_318597484.1">
    <property type="nucleotide sequence ID" value="NZ_JAWSTH010000028.1"/>
</dbReference>
<protein>
    <submittedName>
        <fullName evidence="1">Methyltransferase domain-containing protein</fullName>
    </submittedName>
</protein>
<dbReference type="GO" id="GO:0008168">
    <property type="term" value="F:methyltransferase activity"/>
    <property type="evidence" value="ECO:0007669"/>
    <property type="project" value="UniProtKB-KW"/>
</dbReference>
<keyword evidence="1" id="KW-0489">Methyltransferase</keyword>
<accession>A0ABU4HPA6</accession>
<sequence>MIADSPDAMQEMLVCAWCERPLHGALGPAGVTRRCAACGSRTGVWPALTLPRRLDAGHAGDTALAAAGTGLDDAALSRCALAATLRGHAHRRIARRVERMAPPGPVLNVHAGIDITELGGRYAAIVFWQSLGRVPEPRTALEHAAALLKPAGLLTVAQPAAGLPALTERLRGGAAASAQRVRIPQQALVERLRALGLEVLHADRAGTGVASWPATLLGGVASVQARR</sequence>
<evidence type="ECO:0000313" key="1">
    <source>
        <dbReference type="EMBL" id="MDW5595148.1"/>
    </source>
</evidence>
<dbReference type="GO" id="GO:0032259">
    <property type="term" value="P:methylation"/>
    <property type="evidence" value="ECO:0007669"/>
    <property type="project" value="UniProtKB-KW"/>
</dbReference>
<dbReference type="EMBL" id="JAWSTH010000028">
    <property type="protein sequence ID" value="MDW5595148.1"/>
    <property type="molecule type" value="Genomic_DNA"/>
</dbReference>
<dbReference type="Pfam" id="PF13489">
    <property type="entry name" value="Methyltransf_23"/>
    <property type="match status" value="1"/>
</dbReference>
<name>A0ABU4HPA6_9ACTN</name>
<dbReference type="InterPro" id="IPR029063">
    <property type="entry name" value="SAM-dependent_MTases_sf"/>
</dbReference>
<organism evidence="1 2">
    <name type="scientific">Conexibacter stalactiti</name>
    <dbReference type="NCBI Taxonomy" id="1940611"/>
    <lineage>
        <taxon>Bacteria</taxon>
        <taxon>Bacillati</taxon>
        <taxon>Actinomycetota</taxon>
        <taxon>Thermoleophilia</taxon>
        <taxon>Solirubrobacterales</taxon>
        <taxon>Conexibacteraceae</taxon>
        <taxon>Conexibacter</taxon>
    </lineage>
</organism>
<dbReference type="Proteomes" id="UP001284601">
    <property type="component" value="Unassembled WGS sequence"/>
</dbReference>
<gene>
    <name evidence="1" type="ORF">R7226_12425</name>
</gene>
<keyword evidence="2" id="KW-1185">Reference proteome</keyword>
<keyword evidence="1" id="KW-0808">Transferase</keyword>
<reference evidence="2" key="1">
    <citation type="submission" date="2023-07" db="EMBL/GenBank/DDBJ databases">
        <title>Conexibacter stalactiti sp. nov., isolated from stalactites in a lava cave and emended description of the genus Conexibacter.</title>
        <authorList>
            <person name="Lee S.D."/>
        </authorList>
    </citation>
    <scope>NUCLEOTIDE SEQUENCE [LARGE SCALE GENOMIC DNA]</scope>
    <source>
        <strain evidence="2">KCTC 39840</strain>
    </source>
</reference>
<dbReference type="Gene3D" id="3.40.50.150">
    <property type="entry name" value="Vaccinia Virus protein VP39"/>
    <property type="match status" value="1"/>
</dbReference>
<dbReference type="SUPFAM" id="SSF53335">
    <property type="entry name" value="S-adenosyl-L-methionine-dependent methyltransferases"/>
    <property type="match status" value="1"/>
</dbReference>
<proteinExistence type="predicted"/>